<dbReference type="Proteomes" id="UP000518752">
    <property type="component" value="Unassembled WGS sequence"/>
</dbReference>
<dbReference type="InterPro" id="IPR013931">
    <property type="entry name" value="Svf1-like_N"/>
</dbReference>
<proteinExistence type="inferred from homology"/>
<evidence type="ECO:0000313" key="6">
    <source>
        <dbReference type="EMBL" id="KAF5377351.1"/>
    </source>
</evidence>
<dbReference type="OrthoDB" id="2590239at2759"/>
<dbReference type="InterPro" id="IPR051385">
    <property type="entry name" value="Ceramide-binding_SVF1"/>
</dbReference>
<evidence type="ECO:0000259" key="4">
    <source>
        <dbReference type="Pfam" id="PF08622"/>
    </source>
</evidence>
<dbReference type="AlphaFoldDB" id="A0A8H5H662"/>
<evidence type="ECO:0008006" key="8">
    <source>
        <dbReference type="Google" id="ProtNLM"/>
    </source>
</evidence>
<dbReference type="EMBL" id="JAACJN010000084">
    <property type="protein sequence ID" value="KAF5377351.1"/>
    <property type="molecule type" value="Genomic_DNA"/>
</dbReference>
<dbReference type="PANTHER" id="PTHR47107">
    <property type="entry name" value="SVF1-LIKE PROTEIN YDR222W-RELATED"/>
    <property type="match status" value="1"/>
</dbReference>
<dbReference type="SUPFAM" id="SSF159245">
    <property type="entry name" value="AttH-like"/>
    <property type="match status" value="1"/>
</dbReference>
<comment type="similarity">
    <text evidence="2">Belongs to the SVF1 family.</text>
</comment>
<name>A0A8H5H662_9AGAR</name>
<reference evidence="6 7" key="1">
    <citation type="journal article" date="2020" name="ISME J.">
        <title>Uncovering the hidden diversity of litter-decomposition mechanisms in mushroom-forming fungi.</title>
        <authorList>
            <person name="Floudas D."/>
            <person name="Bentzer J."/>
            <person name="Ahren D."/>
            <person name="Johansson T."/>
            <person name="Persson P."/>
            <person name="Tunlid A."/>
        </authorList>
    </citation>
    <scope>NUCLEOTIDE SEQUENCE [LARGE SCALE GENOMIC DNA]</scope>
    <source>
        <strain evidence="6 7">CBS 406.79</strain>
    </source>
</reference>
<accession>A0A8H5H662</accession>
<feature type="domain" description="Svf1-like C-terminal" evidence="5">
    <location>
        <begin position="224"/>
        <end position="421"/>
    </location>
</feature>
<comment type="subcellular location">
    <subcellularLocation>
        <location evidence="1">Cytoplasm</location>
    </subcellularLocation>
</comment>
<gene>
    <name evidence="6" type="ORF">D9757_007997</name>
</gene>
<protein>
    <recommendedName>
        <fullName evidence="8">Oxidative stress survival Svf1-like protein</fullName>
    </recommendedName>
</protein>
<feature type="domain" description="Svf1-like N-terminal" evidence="4">
    <location>
        <begin position="51"/>
        <end position="222"/>
    </location>
</feature>
<evidence type="ECO:0000256" key="1">
    <source>
        <dbReference type="ARBA" id="ARBA00004496"/>
    </source>
</evidence>
<keyword evidence="7" id="KW-1185">Reference proteome</keyword>
<dbReference type="Pfam" id="PF08622">
    <property type="entry name" value="Svf1"/>
    <property type="match status" value="1"/>
</dbReference>
<dbReference type="GO" id="GO:0005737">
    <property type="term" value="C:cytoplasm"/>
    <property type="evidence" value="ECO:0007669"/>
    <property type="project" value="UniProtKB-SubCell"/>
</dbReference>
<organism evidence="6 7">
    <name type="scientific">Collybiopsis confluens</name>
    <dbReference type="NCBI Taxonomy" id="2823264"/>
    <lineage>
        <taxon>Eukaryota</taxon>
        <taxon>Fungi</taxon>
        <taxon>Dikarya</taxon>
        <taxon>Basidiomycota</taxon>
        <taxon>Agaricomycotina</taxon>
        <taxon>Agaricomycetes</taxon>
        <taxon>Agaricomycetidae</taxon>
        <taxon>Agaricales</taxon>
        <taxon>Marasmiineae</taxon>
        <taxon>Omphalotaceae</taxon>
        <taxon>Collybiopsis</taxon>
    </lineage>
</organism>
<sequence length="421" mass="45849">MFSSLFSTSPPADPHAPNFHPVASKFKKDELFGELTPKDTELLCTSSGFVTETQIFYTITEDGIMIMCQLIHSSVGLWYPTIQFTCKIFDPKTQKTTWKSVNVSNFTCPPTGLDKRSSKADEFSFTYNSKPGSDYPESYTIRANPAPDIQIFLEVSRPASVSGWKIGKGEAGGYSNFGPDSNNPEGYVIHRFWPRFKASGHVVLAGQAIPVEGPGMFVHAIQGMRPNLVAASWNFCHFQSQDLGGVSAIMMEFKTIDAYGVKGAGSGGVSVSVGSLVVGQKLVSVTAETRLPGETQSPDAPVKCRVAHLKPALDADTSYHKPCEIQFEWAGPSLDAEKTKGYKALLDIDLGTVEQPKGLIEKVDVLAEIPKVLKMAVNYVAGTKPYIYQWINPAKLTINETSSGDVLEANGFVYIESTFIS</sequence>
<comment type="caution">
    <text evidence="6">The sequence shown here is derived from an EMBL/GenBank/DDBJ whole genome shotgun (WGS) entry which is preliminary data.</text>
</comment>
<evidence type="ECO:0000313" key="7">
    <source>
        <dbReference type="Proteomes" id="UP000518752"/>
    </source>
</evidence>
<evidence type="ECO:0000256" key="2">
    <source>
        <dbReference type="ARBA" id="ARBA00009069"/>
    </source>
</evidence>
<dbReference type="GO" id="GO:0006979">
    <property type="term" value="P:response to oxidative stress"/>
    <property type="evidence" value="ECO:0007669"/>
    <property type="project" value="InterPro"/>
</dbReference>
<evidence type="ECO:0000256" key="3">
    <source>
        <dbReference type="ARBA" id="ARBA00022490"/>
    </source>
</evidence>
<evidence type="ECO:0000259" key="5">
    <source>
        <dbReference type="Pfam" id="PF17187"/>
    </source>
</evidence>
<dbReference type="PANTHER" id="PTHR47107:SF1">
    <property type="entry name" value="CERAMIDE-BINDING PROTEIN SVF1-RELATED"/>
    <property type="match status" value="1"/>
</dbReference>
<keyword evidence="3" id="KW-0963">Cytoplasm</keyword>
<dbReference type="Pfam" id="PF17187">
    <property type="entry name" value="Svf1_C"/>
    <property type="match status" value="1"/>
</dbReference>
<dbReference type="InterPro" id="IPR033394">
    <property type="entry name" value="Svf1-like_C"/>
</dbReference>